<dbReference type="PANTHER" id="PTHR43491:SF2">
    <property type="entry name" value="UDP-N-ACETYL-D-MANNOSAMINE DEHYDROGENASE"/>
    <property type="match status" value="1"/>
</dbReference>
<dbReference type="SMART" id="SM00984">
    <property type="entry name" value="UDPG_MGDP_dh_C"/>
    <property type="match status" value="1"/>
</dbReference>
<keyword evidence="7" id="KW-1185">Reference proteome</keyword>
<name>A0A4Z1RAB9_9GAMM</name>
<keyword evidence="2" id="KW-0560">Oxidoreductase</keyword>
<dbReference type="AlphaFoldDB" id="A0A4Z1RAB9"/>
<dbReference type="InterPro" id="IPR014026">
    <property type="entry name" value="UDP-Glc/GDP-Man_DH_dimer"/>
</dbReference>
<dbReference type="Pfam" id="PF03720">
    <property type="entry name" value="UDPG_MGDP_dh_C"/>
    <property type="match status" value="1"/>
</dbReference>
<proteinExistence type="inferred from homology"/>
<dbReference type="Pfam" id="PF03721">
    <property type="entry name" value="UDPG_MGDP_dh_N"/>
    <property type="match status" value="1"/>
</dbReference>
<dbReference type="InterPro" id="IPR014027">
    <property type="entry name" value="UDP-Glc/GDP-Man_DH_C"/>
</dbReference>
<evidence type="ECO:0000256" key="4">
    <source>
        <dbReference type="PIRNR" id="PIRNR000124"/>
    </source>
</evidence>
<dbReference type="GO" id="GO:0000271">
    <property type="term" value="P:polysaccharide biosynthetic process"/>
    <property type="evidence" value="ECO:0007669"/>
    <property type="project" value="InterPro"/>
</dbReference>
<dbReference type="InterPro" id="IPR028359">
    <property type="entry name" value="UDP_ManNAc/GlcNAc_DH"/>
</dbReference>
<dbReference type="InterPro" id="IPR036220">
    <property type="entry name" value="UDP-Glc/GDP-Man_DH_C_sf"/>
</dbReference>
<keyword evidence="3" id="KW-0520">NAD</keyword>
<dbReference type="SUPFAM" id="SSF52413">
    <property type="entry name" value="UDP-glucose/GDP-mannose dehydrogenase C-terminal domain"/>
    <property type="match status" value="1"/>
</dbReference>
<sequence>MTAPPDPLHARIGIIGLGYVGLPLAAAFGRSHDTVGYDIDVQRVDELRAGIDHTRETEADELAAAVRLRYTADPDDLADRNVYIVTVPTPIDALQRPDLRPLQEASELLSRLIAPGDLVIYESTVYPGTTEEICVPILEAGSGLRFNSDFWCGYSPERINPGDRKRRLADIPKVTSGSTPEVAAVVDALYAGIVTAGTHRAPSLRVAEAAKVVENIQRDVNIGLINELAMMFDRLGIDTLDVLEAAGTKWNFLPFRPGLVGGHCIGVDPYYLTHKSESVGYHPELILAARGINNRVGAHVALRVVGLLGERGVPAAGARVLVLGLTFKEDCPDLRNSRVMDVVDGLRTAGAQVDVHDPWADADEARRMHAIDPVTKPEPGCYDAIVLAVAHSMFRGWSPDTVRALGKPGAVVFDVKSVWPRALVDGRL</sequence>
<protein>
    <submittedName>
        <fullName evidence="6">Nucleotide sugar dehydrogenase</fullName>
    </submittedName>
</protein>
<dbReference type="InterPro" id="IPR008927">
    <property type="entry name" value="6-PGluconate_DH-like_C_sf"/>
</dbReference>
<reference evidence="6 7" key="1">
    <citation type="submission" date="2019-01" db="EMBL/GenBank/DDBJ databases">
        <authorList>
            <person name="Zhang S."/>
        </authorList>
    </citation>
    <scope>NUCLEOTIDE SEQUENCE [LARGE SCALE GENOMIC DNA]</scope>
    <source>
        <strain evidence="6 7">1626</strain>
    </source>
</reference>
<dbReference type="GO" id="GO:0016616">
    <property type="term" value="F:oxidoreductase activity, acting on the CH-OH group of donors, NAD or NADP as acceptor"/>
    <property type="evidence" value="ECO:0007669"/>
    <property type="project" value="InterPro"/>
</dbReference>
<feature type="domain" description="UDP-glucose/GDP-mannose dehydrogenase C-terminal" evidence="5">
    <location>
        <begin position="321"/>
        <end position="421"/>
    </location>
</feature>
<dbReference type="Gene3D" id="3.40.50.720">
    <property type="entry name" value="NAD(P)-binding Rossmann-like Domain"/>
    <property type="match status" value="2"/>
</dbReference>
<evidence type="ECO:0000313" key="6">
    <source>
        <dbReference type="EMBL" id="TKS53668.1"/>
    </source>
</evidence>
<dbReference type="InterPro" id="IPR017476">
    <property type="entry name" value="UDP-Glc/GDP-Man"/>
</dbReference>
<dbReference type="Pfam" id="PF00984">
    <property type="entry name" value="UDPG_MGDP_dh"/>
    <property type="match status" value="1"/>
</dbReference>
<dbReference type="PANTHER" id="PTHR43491">
    <property type="entry name" value="UDP-N-ACETYL-D-MANNOSAMINE DEHYDROGENASE"/>
    <property type="match status" value="1"/>
</dbReference>
<dbReference type="InterPro" id="IPR036291">
    <property type="entry name" value="NAD(P)-bd_dom_sf"/>
</dbReference>
<dbReference type="EMBL" id="SPUH01000001">
    <property type="protein sequence ID" value="TKS53668.1"/>
    <property type="molecule type" value="Genomic_DNA"/>
</dbReference>
<dbReference type="Proteomes" id="UP000298681">
    <property type="component" value="Unassembled WGS sequence"/>
</dbReference>
<dbReference type="RefSeq" id="WP_134673052.1">
    <property type="nucleotide sequence ID" value="NZ_SPUH01000001.1"/>
</dbReference>
<dbReference type="GO" id="GO:0051287">
    <property type="term" value="F:NAD binding"/>
    <property type="evidence" value="ECO:0007669"/>
    <property type="project" value="InterPro"/>
</dbReference>
<evidence type="ECO:0000259" key="5">
    <source>
        <dbReference type="SMART" id="SM00984"/>
    </source>
</evidence>
<evidence type="ECO:0000313" key="7">
    <source>
        <dbReference type="Proteomes" id="UP000298681"/>
    </source>
</evidence>
<evidence type="ECO:0000256" key="1">
    <source>
        <dbReference type="ARBA" id="ARBA00006601"/>
    </source>
</evidence>
<comment type="caution">
    <text evidence="6">The sequence shown here is derived from an EMBL/GenBank/DDBJ whole genome shotgun (WGS) entry which is preliminary data.</text>
</comment>
<dbReference type="NCBIfam" id="TIGR03026">
    <property type="entry name" value="NDP-sugDHase"/>
    <property type="match status" value="1"/>
</dbReference>
<dbReference type="SUPFAM" id="SSF48179">
    <property type="entry name" value="6-phosphogluconate dehydrogenase C-terminal domain-like"/>
    <property type="match status" value="1"/>
</dbReference>
<dbReference type="PIRSF" id="PIRSF500136">
    <property type="entry name" value="UDP_ManNAc_DH"/>
    <property type="match status" value="1"/>
</dbReference>
<dbReference type="PIRSF" id="PIRSF000124">
    <property type="entry name" value="UDPglc_GDPman_dh"/>
    <property type="match status" value="1"/>
</dbReference>
<comment type="similarity">
    <text evidence="1 4">Belongs to the UDP-glucose/GDP-mannose dehydrogenase family.</text>
</comment>
<evidence type="ECO:0000256" key="3">
    <source>
        <dbReference type="ARBA" id="ARBA00023027"/>
    </source>
</evidence>
<evidence type="ECO:0000256" key="2">
    <source>
        <dbReference type="ARBA" id="ARBA00023002"/>
    </source>
</evidence>
<dbReference type="GO" id="GO:0016628">
    <property type="term" value="F:oxidoreductase activity, acting on the CH-CH group of donors, NAD or NADP as acceptor"/>
    <property type="evidence" value="ECO:0007669"/>
    <property type="project" value="InterPro"/>
</dbReference>
<dbReference type="SUPFAM" id="SSF51735">
    <property type="entry name" value="NAD(P)-binding Rossmann-fold domains"/>
    <property type="match status" value="1"/>
</dbReference>
<accession>A0A4Z1RAB9</accession>
<dbReference type="InterPro" id="IPR001732">
    <property type="entry name" value="UDP-Glc/GDP-Man_DH_N"/>
</dbReference>
<organism evidence="6 7">
    <name type="scientific">Luteimonas yindakuii</name>
    <dbReference type="NCBI Taxonomy" id="2565782"/>
    <lineage>
        <taxon>Bacteria</taxon>
        <taxon>Pseudomonadati</taxon>
        <taxon>Pseudomonadota</taxon>
        <taxon>Gammaproteobacteria</taxon>
        <taxon>Lysobacterales</taxon>
        <taxon>Lysobacteraceae</taxon>
        <taxon>Luteimonas</taxon>
    </lineage>
</organism>
<gene>
    <name evidence="6" type="ORF">E4582_02030</name>
</gene>